<accession>A0ACC0PM13</accession>
<sequence>MEWKYSNEMSSFFLFEASGDSEGEFNHLVSTAHDDDDAESCSSDPSELLGFHGGLYDLIIEVDRVCGDHIHDGGDVNIGEHDDHRTAEISPREEGEEESKGGGADGSGEMLDEVERNRLFWETCLEVGLPVNYSTWF</sequence>
<name>A0ACC0PM13_RHOML</name>
<comment type="caution">
    <text evidence="1">The sequence shown here is derived from an EMBL/GenBank/DDBJ whole genome shotgun (WGS) entry which is preliminary data.</text>
</comment>
<protein>
    <submittedName>
        <fullName evidence="1">Uncharacterized protein</fullName>
    </submittedName>
</protein>
<proteinExistence type="predicted"/>
<evidence type="ECO:0000313" key="2">
    <source>
        <dbReference type="Proteomes" id="UP001062846"/>
    </source>
</evidence>
<keyword evidence="2" id="KW-1185">Reference proteome</keyword>
<evidence type="ECO:0000313" key="1">
    <source>
        <dbReference type="EMBL" id="KAI8566124.1"/>
    </source>
</evidence>
<gene>
    <name evidence="1" type="ORF">RHMOL_Rhmol02G0015400</name>
</gene>
<dbReference type="EMBL" id="CM046389">
    <property type="protein sequence ID" value="KAI8566124.1"/>
    <property type="molecule type" value="Genomic_DNA"/>
</dbReference>
<reference evidence="1" key="1">
    <citation type="submission" date="2022-02" db="EMBL/GenBank/DDBJ databases">
        <title>Plant Genome Project.</title>
        <authorList>
            <person name="Zhang R.-G."/>
        </authorList>
    </citation>
    <scope>NUCLEOTIDE SEQUENCE</scope>
    <source>
        <strain evidence="1">AT1</strain>
    </source>
</reference>
<organism evidence="1 2">
    <name type="scientific">Rhododendron molle</name>
    <name type="common">Chinese azalea</name>
    <name type="synonym">Azalea mollis</name>
    <dbReference type="NCBI Taxonomy" id="49168"/>
    <lineage>
        <taxon>Eukaryota</taxon>
        <taxon>Viridiplantae</taxon>
        <taxon>Streptophyta</taxon>
        <taxon>Embryophyta</taxon>
        <taxon>Tracheophyta</taxon>
        <taxon>Spermatophyta</taxon>
        <taxon>Magnoliopsida</taxon>
        <taxon>eudicotyledons</taxon>
        <taxon>Gunneridae</taxon>
        <taxon>Pentapetalae</taxon>
        <taxon>asterids</taxon>
        <taxon>Ericales</taxon>
        <taxon>Ericaceae</taxon>
        <taxon>Ericoideae</taxon>
        <taxon>Rhodoreae</taxon>
        <taxon>Rhododendron</taxon>
    </lineage>
</organism>
<dbReference type="Proteomes" id="UP001062846">
    <property type="component" value="Chromosome 2"/>
</dbReference>